<sequence>MFPPAFEYVRAGSLSEAVEILSRREDAAPIAGGQSLIPLLKLRLVRYGLLVDIGRISELHYVRYGDVVEVGALARHFEFEDSPCPFLRQVALRIGDPQVRSLGTVGGSLAHADPLGDWPAALLALGAVVKVVGPGSVREVDIDDFIRGPYFTALERGELVAGVSFRCPQRGAYVKFSRRHNDFALVATAVVAEVKEGHIVWARVAALGAGDRPVRLRKVETLLAGSPLSKDVIAAAGETAAKEADPPSDFRASAEYRRALLSVAVRRALERL</sequence>
<dbReference type="OrthoDB" id="19205at2157"/>
<accession>A1RVF1</accession>
<dbReference type="Pfam" id="PF03450">
    <property type="entry name" value="CO_deh_flav_C"/>
    <property type="match status" value="1"/>
</dbReference>
<dbReference type="Proteomes" id="UP000002595">
    <property type="component" value="Chromosome"/>
</dbReference>
<evidence type="ECO:0000256" key="2">
    <source>
        <dbReference type="ARBA" id="ARBA00022827"/>
    </source>
</evidence>
<name>A1RVF1_PYRIL</name>
<dbReference type="InterPro" id="IPR016169">
    <property type="entry name" value="FAD-bd_PCMH_sub2"/>
</dbReference>
<dbReference type="PANTHER" id="PTHR42659:SF2">
    <property type="entry name" value="XANTHINE DEHYDROGENASE SUBUNIT C-RELATED"/>
    <property type="match status" value="1"/>
</dbReference>
<dbReference type="GO" id="GO:0016491">
    <property type="term" value="F:oxidoreductase activity"/>
    <property type="evidence" value="ECO:0007669"/>
    <property type="project" value="UniProtKB-KW"/>
</dbReference>
<dbReference type="InterPro" id="IPR036318">
    <property type="entry name" value="FAD-bd_PCMH-like_sf"/>
</dbReference>
<dbReference type="Gene3D" id="3.30.43.10">
    <property type="entry name" value="Uridine Diphospho-n-acetylenolpyruvylglucosamine Reductase, domain 2"/>
    <property type="match status" value="1"/>
</dbReference>
<dbReference type="EMBL" id="CP000504">
    <property type="protein sequence ID" value="ABL88933.1"/>
    <property type="molecule type" value="Genomic_DNA"/>
</dbReference>
<dbReference type="PANTHER" id="PTHR42659">
    <property type="entry name" value="XANTHINE DEHYDROGENASE SUBUNIT C-RELATED"/>
    <property type="match status" value="1"/>
</dbReference>
<reference evidence="5" key="1">
    <citation type="submission" date="2006-12" db="EMBL/GenBank/DDBJ databases">
        <title>Complete sequence of Pyrobaculum islandicum DSM 4184.</title>
        <authorList>
            <person name="Copeland A."/>
            <person name="Lucas S."/>
            <person name="Lapidus A."/>
            <person name="Barry K."/>
            <person name="Detter J.C."/>
            <person name="Glavina del Rio T."/>
            <person name="Dalin E."/>
            <person name="Tice H."/>
            <person name="Pitluck S."/>
            <person name="Meincke L."/>
            <person name="Brettin T."/>
            <person name="Bruce D."/>
            <person name="Han C."/>
            <person name="Tapia R."/>
            <person name="Gilna P."/>
            <person name="Schmutz J."/>
            <person name="Larimer F."/>
            <person name="Land M."/>
            <person name="Hauser L."/>
            <person name="Kyrpides N."/>
            <person name="Mikhailova N."/>
            <person name="Cozen A.E."/>
            <person name="Fitz-Gibbon S.T."/>
            <person name="House C.H."/>
            <person name="Saltikov C."/>
            <person name="Lowe T."/>
            <person name="Richardson P."/>
        </authorList>
    </citation>
    <scope>NUCLEOTIDE SEQUENCE [LARGE SCALE GENOMIC DNA]</scope>
    <source>
        <strain evidence="5">DSM 4184</strain>
    </source>
</reference>
<dbReference type="AlphaFoldDB" id="A1RVF1"/>
<dbReference type="SMART" id="SM01092">
    <property type="entry name" value="CO_deh_flav_C"/>
    <property type="match status" value="1"/>
</dbReference>
<evidence type="ECO:0000313" key="5">
    <source>
        <dbReference type="EMBL" id="ABL88933.1"/>
    </source>
</evidence>
<dbReference type="eggNOG" id="arCOG01926">
    <property type="taxonomic scope" value="Archaea"/>
</dbReference>
<dbReference type="SUPFAM" id="SSF55447">
    <property type="entry name" value="CO dehydrogenase flavoprotein C-terminal domain-like"/>
    <property type="match status" value="1"/>
</dbReference>
<dbReference type="STRING" id="384616.Pisl_1784"/>
<dbReference type="HOGENOM" id="CLU_058050_3_0_2"/>
<keyword evidence="6" id="KW-1185">Reference proteome</keyword>
<dbReference type="Gene3D" id="3.30.390.50">
    <property type="entry name" value="CO dehydrogenase flavoprotein, C-terminal domain"/>
    <property type="match status" value="1"/>
</dbReference>
<dbReference type="SUPFAM" id="SSF56176">
    <property type="entry name" value="FAD-binding/transporter-associated domain-like"/>
    <property type="match status" value="1"/>
</dbReference>
<dbReference type="RefSeq" id="WP_011763508.1">
    <property type="nucleotide sequence ID" value="NC_008701.1"/>
</dbReference>
<dbReference type="Gene3D" id="3.30.465.10">
    <property type="match status" value="1"/>
</dbReference>
<dbReference type="InterPro" id="IPR016166">
    <property type="entry name" value="FAD-bd_PCMH"/>
</dbReference>
<dbReference type="KEGG" id="pis:Pisl_1784"/>
<dbReference type="InterPro" id="IPR051312">
    <property type="entry name" value="Diverse_Substr_Oxidored"/>
</dbReference>
<evidence type="ECO:0000256" key="1">
    <source>
        <dbReference type="ARBA" id="ARBA00022630"/>
    </source>
</evidence>
<evidence type="ECO:0000313" key="6">
    <source>
        <dbReference type="Proteomes" id="UP000002595"/>
    </source>
</evidence>
<dbReference type="GO" id="GO:0071949">
    <property type="term" value="F:FAD binding"/>
    <property type="evidence" value="ECO:0007669"/>
    <property type="project" value="InterPro"/>
</dbReference>
<keyword evidence="1" id="KW-0285">Flavoprotein</keyword>
<keyword evidence="2" id="KW-0274">FAD</keyword>
<dbReference type="InterPro" id="IPR036683">
    <property type="entry name" value="CO_DH_flav_C_dom_sf"/>
</dbReference>
<keyword evidence="3" id="KW-0560">Oxidoreductase</keyword>
<dbReference type="InterPro" id="IPR016167">
    <property type="entry name" value="FAD-bd_PCMH_sub1"/>
</dbReference>
<dbReference type="Pfam" id="PF00941">
    <property type="entry name" value="FAD_binding_5"/>
    <property type="match status" value="1"/>
</dbReference>
<dbReference type="InterPro" id="IPR002346">
    <property type="entry name" value="Mopterin_DH_FAD-bd"/>
</dbReference>
<dbReference type="GeneID" id="4617797"/>
<evidence type="ECO:0000256" key="3">
    <source>
        <dbReference type="ARBA" id="ARBA00023002"/>
    </source>
</evidence>
<gene>
    <name evidence="5" type="ordered locus">Pisl_1784</name>
</gene>
<evidence type="ECO:0000259" key="4">
    <source>
        <dbReference type="PROSITE" id="PS51387"/>
    </source>
</evidence>
<organism evidence="5 6">
    <name type="scientific">Pyrobaculum islandicum (strain DSM 4184 / JCM 9189 / GEO3)</name>
    <dbReference type="NCBI Taxonomy" id="384616"/>
    <lineage>
        <taxon>Archaea</taxon>
        <taxon>Thermoproteota</taxon>
        <taxon>Thermoprotei</taxon>
        <taxon>Thermoproteales</taxon>
        <taxon>Thermoproteaceae</taxon>
        <taxon>Pyrobaculum</taxon>
    </lineage>
</organism>
<dbReference type="PROSITE" id="PS51387">
    <property type="entry name" value="FAD_PCMH"/>
    <property type="match status" value="1"/>
</dbReference>
<proteinExistence type="predicted"/>
<protein>
    <submittedName>
        <fullName evidence="5">Molybdopterin dehydrogenase, FAD-binding protein</fullName>
    </submittedName>
</protein>
<feature type="domain" description="FAD-binding PCMH-type" evidence="4">
    <location>
        <begin position="1"/>
        <end position="170"/>
    </location>
</feature>
<dbReference type="InterPro" id="IPR005107">
    <property type="entry name" value="CO_DH_flav_C"/>
</dbReference>